<feature type="domain" description="ATP-grasp" evidence="13">
    <location>
        <begin position="107"/>
        <end position="303"/>
    </location>
</feature>
<dbReference type="OrthoDB" id="9807240at2"/>
<keyword evidence="15" id="KW-1185">Reference proteome</keyword>
<evidence type="ECO:0000313" key="14">
    <source>
        <dbReference type="EMBL" id="SEB74743.1"/>
    </source>
</evidence>
<dbReference type="SUPFAM" id="SSF56059">
    <property type="entry name" value="Glutathione synthetase ATP-binding domain-like"/>
    <property type="match status" value="1"/>
</dbReference>
<dbReference type="NCBIfam" id="TIGR00877">
    <property type="entry name" value="purD"/>
    <property type="match status" value="1"/>
</dbReference>
<dbReference type="PROSITE" id="PS50975">
    <property type="entry name" value="ATP_GRASP"/>
    <property type="match status" value="1"/>
</dbReference>
<dbReference type="EMBL" id="FNRT01000002">
    <property type="protein sequence ID" value="SEB74743.1"/>
    <property type="molecule type" value="Genomic_DNA"/>
</dbReference>
<dbReference type="InterPro" id="IPR037123">
    <property type="entry name" value="PRibGlycinamide_synth_C_sf"/>
</dbReference>
<dbReference type="InterPro" id="IPR013815">
    <property type="entry name" value="ATP_grasp_subdomain_1"/>
</dbReference>
<keyword evidence="6 11" id="KW-0658">Purine biosynthesis</keyword>
<dbReference type="InterPro" id="IPR020561">
    <property type="entry name" value="PRibGlycinamid_synth_ATP-grasp"/>
</dbReference>
<protein>
    <recommendedName>
        <fullName evidence="3 11">Phosphoribosylamine--glycine ligase</fullName>
        <ecNumber evidence="3 11">6.3.4.13</ecNumber>
    </recommendedName>
    <alternativeName>
        <fullName evidence="11">GARS</fullName>
    </alternativeName>
    <alternativeName>
        <fullName evidence="9 11">Glycinamide ribonucleotide synthetase</fullName>
    </alternativeName>
    <alternativeName>
        <fullName evidence="10 11">Phosphoribosylglycinamide synthetase</fullName>
    </alternativeName>
</protein>
<dbReference type="PANTHER" id="PTHR43472:SF1">
    <property type="entry name" value="PHOSPHORIBOSYLAMINE--GLYCINE LIGASE, CHLOROPLASTIC"/>
    <property type="match status" value="1"/>
</dbReference>
<dbReference type="SMART" id="SM01209">
    <property type="entry name" value="GARS_A"/>
    <property type="match status" value="1"/>
</dbReference>
<dbReference type="Pfam" id="PF02844">
    <property type="entry name" value="GARS_N"/>
    <property type="match status" value="1"/>
</dbReference>
<dbReference type="GO" id="GO:0004637">
    <property type="term" value="F:phosphoribosylamine-glycine ligase activity"/>
    <property type="evidence" value="ECO:0007669"/>
    <property type="project" value="UniProtKB-UniRule"/>
</dbReference>
<evidence type="ECO:0000256" key="5">
    <source>
        <dbReference type="ARBA" id="ARBA00022741"/>
    </source>
</evidence>
<dbReference type="Gene3D" id="3.30.470.20">
    <property type="entry name" value="ATP-grasp fold, B domain"/>
    <property type="match status" value="1"/>
</dbReference>
<evidence type="ECO:0000256" key="7">
    <source>
        <dbReference type="ARBA" id="ARBA00022840"/>
    </source>
</evidence>
<dbReference type="InterPro" id="IPR000115">
    <property type="entry name" value="PRibGlycinamide_synth"/>
</dbReference>
<proteinExistence type="inferred from homology"/>
<accession>A0A1H4LVM0</accession>
<dbReference type="InterPro" id="IPR011054">
    <property type="entry name" value="Rudment_hybrid_motif"/>
</dbReference>
<dbReference type="HAMAP" id="MF_00138">
    <property type="entry name" value="GARS"/>
    <property type="match status" value="1"/>
</dbReference>
<dbReference type="GO" id="GO:0046872">
    <property type="term" value="F:metal ion binding"/>
    <property type="evidence" value="ECO:0007669"/>
    <property type="project" value="InterPro"/>
</dbReference>
<evidence type="ECO:0000256" key="4">
    <source>
        <dbReference type="ARBA" id="ARBA00022598"/>
    </source>
</evidence>
<dbReference type="Pfam" id="PF02843">
    <property type="entry name" value="GARS_C"/>
    <property type="match status" value="1"/>
</dbReference>
<dbReference type="EC" id="6.3.4.13" evidence="3 11"/>
<evidence type="ECO:0000313" key="15">
    <source>
        <dbReference type="Proteomes" id="UP000198742"/>
    </source>
</evidence>
<evidence type="ECO:0000256" key="10">
    <source>
        <dbReference type="ARBA" id="ARBA00042864"/>
    </source>
</evidence>
<reference evidence="15" key="1">
    <citation type="submission" date="2016-10" db="EMBL/GenBank/DDBJ databases">
        <authorList>
            <person name="Varghese N."/>
            <person name="Submissions S."/>
        </authorList>
    </citation>
    <scope>NUCLEOTIDE SEQUENCE [LARGE SCALE GENOMIC DNA]</scope>
    <source>
        <strain evidence="15">DSM 22017</strain>
    </source>
</reference>
<evidence type="ECO:0000256" key="11">
    <source>
        <dbReference type="HAMAP-Rule" id="MF_00138"/>
    </source>
</evidence>
<dbReference type="Pfam" id="PF01071">
    <property type="entry name" value="GARS_A"/>
    <property type="match status" value="1"/>
</dbReference>
<dbReference type="Proteomes" id="UP000198742">
    <property type="component" value="Unassembled WGS sequence"/>
</dbReference>
<evidence type="ECO:0000256" key="3">
    <source>
        <dbReference type="ARBA" id="ARBA00013255"/>
    </source>
</evidence>
<dbReference type="InterPro" id="IPR011761">
    <property type="entry name" value="ATP-grasp"/>
</dbReference>
<dbReference type="STRING" id="402596.SAMN04489844_0976"/>
<comment type="cofactor">
    <cofactor evidence="1">
        <name>Mn(2+)</name>
        <dbReference type="ChEBI" id="CHEBI:29035"/>
    </cofactor>
</comment>
<evidence type="ECO:0000256" key="1">
    <source>
        <dbReference type="ARBA" id="ARBA00001936"/>
    </source>
</evidence>
<gene>
    <name evidence="11" type="primary">purD</name>
    <name evidence="14" type="ORF">SAMN04489844_0976</name>
</gene>
<name>A0A1H4LVM0_9ACTN</name>
<comment type="catalytic activity">
    <reaction evidence="11">
        <text>5-phospho-beta-D-ribosylamine + glycine + ATP = N(1)-(5-phospho-beta-D-ribosyl)glycinamide + ADP + phosphate + H(+)</text>
        <dbReference type="Rhea" id="RHEA:17453"/>
        <dbReference type="ChEBI" id="CHEBI:15378"/>
        <dbReference type="ChEBI" id="CHEBI:30616"/>
        <dbReference type="ChEBI" id="CHEBI:43474"/>
        <dbReference type="ChEBI" id="CHEBI:57305"/>
        <dbReference type="ChEBI" id="CHEBI:58681"/>
        <dbReference type="ChEBI" id="CHEBI:143788"/>
        <dbReference type="ChEBI" id="CHEBI:456216"/>
        <dbReference type="EC" id="6.3.4.13"/>
    </reaction>
</comment>
<comment type="similarity">
    <text evidence="8 11">Belongs to the GARS family.</text>
</comment>
<evidence type="ECO:0000256" key="9">
    <source>
        <dbReference type="ARBA" id="ARBA00042242"/>
    </source>
</evidence>
<dbReference type="RefSeq" id="WP_090968111.1">
    <property type="nucleotide sequence ID" value="NZ_FNRT01000002.1"/>
</dbReference>
<dbReference type="UniPathway" id="UPA00074">
    <property type="reaction ID" value="UER00125"/>
</dbReference>
<dbReference type="Gene3D" id="3.30.1490.20">
    <property type="entry name" value="ATP-grasp fold, A domain"/>
    <property type="match status" value="1"/>
</dbReference>
<organism evidence="14 15">
    <name type="scientific">Nocardioides exalbidus</name>
    <dbReference type="NCBI Taxonomy" id="402596"/>
    <lineage>
        <taxon>Bacteria</taxon>
        <taxon>Bacillati</taxon>
        <taxon>Actinomycetota</taxon>
        <taxon>Actinomycetes</taxon>
        <taxon>Propionibacteriales</taxon>
        <taxon>Nocardioidaceae</taxon>
        <taxon>Nocardioides</taxon>
    </lineage>
</organism>
<dbReference type="GO" id="GO:0005524">
    <property type="term" value="F:ATP binding"/>
    <property type="evidence" value="ECO:0007669"/>
    <property type="project" value="UniProtKB-UniRule"/>
</dbReference>
<dbReference type="Gene3D" id="3.90.600.10">
    <property type="entry name" value="Phosphoribosylglycinamide synthetase, C-terminal domain"/>
    <property type="match status" value="1"/>
</dbReference>
<dbReference type="SMART" id="SM01210">
    <property type="entry name" value="GARS_C"/>
    <property type="match status" value="1"/>
</dbReference>
<dbReference type="InterPro" id="IPR016185">
    <property type="entry name" value="PreATP-grasp_dom_sf"/>
</dbReference>
<comment type="pathway">
    <text evidence="2 11">Purine metabolism; IMP biosynthesis via de novo pathway; N(1)-(5-phospho-D-ribosyl)glycinamide from 5-phospho-alpha-D-ribose 1-diphosphate: step 2/2.</text>
</comment>
<sequence length="431" mass="43166">MKTLVIGTGGREHALALALSLDPVVSEVHAAPGNPGIGAFATLHDVDPMDGPAVAALATEIGADLVVVGPEAPLVAGVADAVTAAGIACFGPSQAAARLEGSKAFSKGVMAAAGVPTAGSRTCITPHEVADALDAFGAPYVVKDDALAAGKGVVVTNDRTEALAHAADCDTVVVEEFLDGPEFSIFVVCDGTVGRPLLPAQDFKRIFDGGLGPNTGGMGSYAPLAWLPDGTVETVMTQVVEPTLAEMRRLGAPFVGCLYVGLALTSAGPKVIEFNCRFGDPDVQPVLALLTSPLGSLLAAAAAGDLASVPEPTFADGAAVSVVLASAGYPESSSKGDVISGAGAADGVHDVDVIHAGTAIVAAPEEGDPRHRHLVTAGGRVLSVRAVGYDVADARSRAYAAADLISFEGLQRRSDIAAEPLGVVEGAASRG</sequence>
<dbReference type="InterPro" id="IPR020562">
    <property type="entry name" value="PRibGlycinamide_synth_N"/>
</dbReference>
<dbReference type="InterPro" id="IPR020560">
    <property type="entry name" value="PRibGlycinamide_synth_C-dom"/>
</dbReference>
<evidence type="ECO:0000256" key="2">
    <source>
        <dbReference type="ARBA" id="ARBA00005174"/>
    </source>
</evidence>
<dbReference type="SUPFAM" id="SSF52440">
    <property type="entry name" value="PreATP-grasp domain"/>
    <property type="match status" value="1"/>
</dbReference>
<dbReference type="GO" id="GO:0006189">
    <property type="term" value="P:'de novo' IMP biosynthetic process"/>
    <property type="evidence" value="ECO:0007669"/>
    <property type="project" value="UniProtKB-UniRule"/>
</dbReference>
<dbReference type="Gene3D" id="3.40.50.20">
    <property type="match status" value="1"/>
</dbReference>
<evidence type="ECO:0000259" key="13">
    <source>
        <dbReference type="PROSITE" id="PS50975"/>
    </source>
</evidence>
<dbReference type="GO" id="GO:0009113">
    <property type="term" value="P:purine nucleobase biosynthetic process"/>
    <property type="evidence" value="ECO:0007669"/>
    <property type="project" value="InterPro"/>
</dbReference>
<evidence type="ECO:0000256" key="12">
    <source>
        <dbReference type="PROSITE-ProRule" id="PRU00409"/>
    </source>
</evidence>
<keyword evidence="5 12" id="KW-0547">Nucleotide-binding</keyword>
<keyword evidence="4 11" id="KW-0436">Ligase</keyword>
<evidence type="ECO:0000256" key="6">
    <source>
        <dbReference type="ARBA" id="ARBA00022755"/>
    </source>
</evidence>
<keyword evidence="7 12" id="KW-0067">ATP-binding</keyword>
<dbReference type="AlphaFoldDB" id="A0A1H4LVM0"/>
<dbReference type="PANTHER" id="PTHR43472">
    <property type="entry name" value="PHOSPHORIBOSYLAMINE--GLYCINE LIGASE"/>
    <property type="match status" value="1"/>
</dbReference>
<dbReference type="SUPFAM" id="SSF51246">
    <property type="entry name" value="Rudiment single hybrid motif"/>
    <property type="match status" value="1"/>
</dbReference>
<evidence type="ECO:0000256" key="8">
    <source>
        <dbReference type="ARBA" id="ARBA00038345"/>
    </source>
</evidence>